<feature type="region of interest" description="Disordered" evidence="1">
    <location>
        <begin position="39"/>
        <end position="58"/>
    </location>
</feature>
<proteinExistence type="predicted"/>
<evidence type="ECO:0000313" key="2">
    <source>
        <dbReference type="EMBL" id="NMH76378.1"/>
    </source>
</evidence>
<dbReference type="RefSeq" id="WP_169394460.1">
    <property type="nucleotide sequence ID" value="NZ_BAAAJH010000008.1"/>
</dbReference>
<comment type="caution">
    <text evidence="2">The sequence shown here is derived from an EMBL/GenBank/DDBJ whole genome shotgun (WGS) entry which is preliminary data.</text>
</comment>
<gene>
    <name evidence="2" type="ORF">HF577_04545</name>
</gene>
<protein>
    <submittedName>
        <fullName evidence="2">Uncharacterized protein</fullName>
    </submittedName>
</protein>
<feature type="compositionally biased region" description="Basic residues" evidence="1">
    <location>
        <begin position="48"/>
        <end position="58"/>
    </location>
</feature>
<reference evidence="2 3" key="1">
    <citation type="submission" date="2020-04" db="EMBL/GenBank/DDBJ databases">
        <authorList>
            <person name="Klaysubun C."/>
            <person name="Duangmal K."/>
            <person name="Lipun K."/>
        </authorList>
    </citation>
    <scope>NUCLEOTIDE SEQUENCE [LARGE SCALE GENOMIC DNA]</scope>
    <source>
        <strain evidence="2 3">JCM 11839</strain>
    </source>
</reference>
<accession>A0ABX1R7M5</accession>
<dbReference type="Proteomes" id="UP001296706">
    <property type="component" value="Unassembled WGS sequence"/>
</dbReference>
<sequence>MITFLGAIIFMTVIAIGAADWNSGLGLFQKYTPVWRDADGPRVASGSPRRRQRRDLES</sequence>
<keyword evidence="3" id="KW-1185">Reference proteome</keyword>
<name>A0ABX1R7M5_9PSEU</name>
<organism evidence="2 3">
    <name type="scientific">Pseudonocardia xinjiangensis</name>
    <dbReference type="NCBI Taxonomy" id="75289"/>
    <lineage>
        <taxon>Bacteria</taxon>
        <taxon>Bacillati</taxon>
        <taxon>Actinomycetota</taxon>
        <taxon>Actinomycetes</taxon>
        <taxon>Pseudonocardiales</taxon>
        <taxon>Pseudonocardiaceae</taxon>
        <taxon>Pseudonocardia</taxon>
    </lineage>
</organism>
<evidence type="ECO:0000313" key="3">
    <source>
        <dbReference type="Proteomes" id="UP001296706"/>
    </source>
</evidence>
<dbReference type="EMBL" id="JAAXKY010000008">
    <property type="protein sequence ID" value="NMH76378.1"/>
    <property type="molecule type" value="Genomic_DNA"/>
</dbReference>
<evidence type="ECO:0000256" key="1">
    <source>
        <dbReference type="SAM" id="MobiDB-lite"/>
    </source>
</evidence>